<dbReference type="Gene3D" id="3.30.370.10">
    <property type="entry name" value="Barstar-like"/>
    <property type="match status" value="1"/>
</dbReference>
<dbReference type="RefSeq" id="WP_113569658.1">
    <property type="nucleotide sequence ID" value="NZ_CP083371.1"/>
</dbReference>
<gene>
    <name evidence="3" type="ORF">GFB56_28130</name>
</gene>
<reference evidence="3 4" key="1">
    <citation type="submission" date="2020-01" db="EMBL/GenBank/DDBJ databases">
        <title>Draft genome assembly of Ensifer adhaerens T173.</title>
        <authorList>
            <person name="Craig J.E."/>
            <person name="Stinchcombe J.R."/>
        </authorList>
    </citation>
    <scope>NUCLEOTIDE SEQUENCE [LARGE SCALE GENOMIC DNA]</scope>
    <source>
        <strain evidence="3 4">T173</strain>
    </source>
</reference>
<organism evidence="3 4">
    <name type="scientific">Ensifer canadensis</name>
    <dbReference type="NCBI Taxonomy" id="555315"/>
    <lineage>
        <taxon>Bacteria</taxon>
        <taxon>Pseudomonadati</taxon>
        <taxon>Pseudomonadota</taxon>
        <taxon>Alphaproteobacteria</taxon>
        <taxon>Hyphomicrobiales</taxon>
        <taxon>Rhizobiaceae</taxon>
        <taxon>Sinorhizobium/Ensifer group</taxon>
        <taxon>Ensifer</taxon>
    </lineage>
</organism>
<sequence length="95" mass="10176">MKHLVIDCQGIATDADLWRRYLAVTNPVAGRDFGCNLDAFWDAVEGGGPGYPGRCKLTFKNAAALNHIKTGSGVSLLDALQNIARAATVVVIEFK</sequence>
<proteinExistence type="inferred from homology"/>
<dbReference type="AlphaFoldDB" id="A0AAW4FTG5"/>
<comment type="caution">
    <text evidence="3">The sequence shown here is derived from an EMBL/GenBank/DDBJ whole genome shotgun (WGS) entry which is preliminary data.</text>
</comment>
<dbReference type="SUPFAM" id="SSF52038">
    <property type="entry name" value="Barstar-related"/>
    <property type="match status" value="1"/>
</dbReference>
<dbReference type="InterPro" id="IPR000468">
    <property type="entry name" value="Barstar"/>
</dbReference>
<dbReference type="Pfam" id="PF01337">
    <property type="entry name" value="Barstar"/>
    <property type="match status" value="1"/>
</dbReference>
<evidence type="ECO:0000256" key="1">
    <source>
        <dbReference type="ARBA" id="ARBA00006845"/>
    </source>
</evidence>
<accession>A0AAW4FTG5</accession>
<keyword evidence="4" id="KW-1185">Reference proteome</keyword>
<evidence type="ECO:0000313" key="3">
    <source>
        <dbReference type="EMBL" id="MBM3094613.1"/>
    </source>
</evidence>
<evidence type="ECO:0000259" key="2">
    <source>
        <dbReference type="Pfam" id="PF01337"/>
    </source>
</evidence>
<dbReference type="EMBL" id="WXFA01000029">
    <property type="protein sequence ID" value="MBM3094613.1"/>
    <property type="molecule type" value="Genomic_DNA"/>
</dbReference>
<dbReference type="InterPro" id="IPR035905">
    <property type="entry name" value="Barstar-like_sf"/>
</dbReference>
<evidence type="ECO:0000313" key="4">
    <source>
        <dbReference type="Proteomes" id="UP000744980"/>
    </source>
</evidence>
<name>A0AAW4FTG5_9HYPH</name>
<comment type="similarity">
    <text evidence="1">Belongs to the barstar family.</text>
</comment>
<dbReference type="Proteomes" id="UP000744980">
    <property type="component" value="Unassembled WGS sequence"/>
</dbReference>
<feature type="domain" description="Barstar (barnase inhibitor)" evidence="2">
    <location>
        <begin position="1"/>
        <end position="86"/>
    </location>
</feature>
<protein>
    <recommendedName>
        <fullName evidence="2">Barstar (barnase inhibitor) domain-containing protein</fullName>
    </recommendedName>
</protein>